<sequence>MADPTSIILSCLVVGDDISKSFSLKISPANLITELNIDIVSNYRMYQNEELTGLKLVQCSLAEDQLSDISTLPKEPLLNARKFVKDYWPDPSAIDQRLIQVLVYAASRSRAVPMTLQTPSVTELTDTFRQLTIAQERTRRKILDGPSASFAAQPTVFMKQQNRDDTPIYNGRPWDRTGKPIEIYHPAFRIFLDKLNQEDAPSGLDYISTENLLRDSQATYEHEDKRGMALKTHLSIILGRDISSERVSGCMADGVIKWRAPNNALQAYYSVLELKNEIGGSKCDPSIQGAESYAKYWCQDEVNPIRTLSCCPSFILAVAGPWMCILGGVYLTEIVVQPLTEMLWVADHPHKESRLKYLTRVFAALRDAIDNLDAYYQPLVSNASPTLPREDPARFYPDICRFQGRDGGETKLIYLEDLTRLVFKAQTEDHRFVVVKFVERYNAPAHELLAHQDLAPKLLFDSADRLYGGYRMVVMEFIPGKPLSEYSELQVGLLMARKTVKDYWPDPSAIDQRLIQVLVYAASRSRAVPMTLQTPSVTELTDTFRQLTIAQERTRRKILDGPSASFAAQPTVFMKQQNRDDTPIYNGRPWDRTGKPIEIYHPAFRIFLDKLNQEDAPSGLDYISTENLLRDSQATYEHEDKRGMALKTHLSIILGRDISSERVSGCMADGVIKWRAPNNALQAYYSVLELKNEIGGSKCDPSIQGAESYAKYWCQDEVNPIRTLSCCPSFILAVAGPWMCILGGVYLTEIVVQPLTEMLWVADHPHKESRLKYLTRVFAALRDAIDNLDAYYQPLVSNASPTLPREDPARFYPDICRFQGRDGGETKLIYLEDLTRLVFKAQTEDHRFVVVKFVERYNAPAHELLAHQDLAPKLLFDSADRLYGGYRMVESRLKYLTRVFAALRDAIDNLDAYYQPLVSNASPTLPREDPARFYPDICRFQGRDGGETKLIYLEDLTRLVFKAQTEDHRFVVVKFVERYNAPAHELLAHQDLAPKLLFDSADRLYGGYRMVVMEFIPGKPLSEYSELQVGLLMARKTLQLIRPSVELALGLLHGANFVFGDLRPPNIMVVEQNGETKAKLIDFDWCAVAGEGRYPVNLSGIITWPAGVERGGLIQGAHDSAMFDSIFP</sequence>
<name>A0A8H3C8U4_9AGAM</name>
<dbReference type="Gene3D" id="1.10.510.10">
    <property type="entry name" value="Transferase(Phosphotransferase) domain 1"/>
    <property type="match status" value="1"/>
</dbReference>
<protein>
    <recommendedName>
        <fullName evidence="3">Protein kinase domain-containing protein</fullName>
    </recommendedName>
</protein>
<dbReference type="SUPFAM" id="SSF56112">
    <property type="entry name" value="Protein kinase-like (PK-like)"/>
    <property type="match status" value="2"/>
</dbReference>
<comment type="caution">
    <text evidence="1">The sequence shown here is derived from an EMBL/GenBank/DDBJ whole genome shotgun (WGS) entry which is preliminary data.</text>
</comment>
<evidence type="ECO:0008006" key="3">
    <source>
        <dbReference type="Google" id="ProtNLM"/>
    </source>
</evidence>
<gene>
    <name evidence="1" type="ORF">RDB_LOCUS193607</name>
</gene>
<reference evidence="1" key="1">
    <citation type="submission" date="2021-01" db="EMBL/GenBank/DDBJ databases">
        <authorList>
            <person name="Kaushik A."/>
        </authorList>
    </citation>
    <scope>NUCLEOTIDE SEQUENCE</scope>
    <source>
        <strain evidence="1">AG3-T5</strain>
    </source>
</reference>
<dbReference type="EMBL" id="CAJMWW010000636">
    <property type="protein sequence ID" value="CAE6476871.1"/>
    <property type="molecule type" value="Genomic_DNA"/>
</dbReference>
<proteinExistence type="predicted"/>
<organism evidence="1 2">
    <name type="scientific">Rhizoctonia solani</name>
    <dbReference type="NCBI Taxonomy" id="456999"/>
    <lineage>
        <taxon>Eukaryota</taxon>
        <taxon>Fungi</taxon>
        <taxon>Dikarya</taxon>
        <taxon>Basidiomycota</taxon>
        <taxon>Agaricomycotina</taxon>
        <taxon>Agaricomycetes</taxon>
        <taxon>Cantharellales</taxon>
        <taxon>Ceratobasidiaceae</taxon>
        <taxon>Rhizoctonia</taxon>
    </lineage>
</organism>
<accession>A0A8H3C8U4</accession>
<dbReference type="AlphaFoldDB" id="A0A8H3C8U4"/>
<dbReference type="Proteomes" id="UP000663841">
    <property type="component" value="Unassembled WGS sequence"/>
</dbReference>
<evidence type="ECO:0000313" key="2">
    <source>
        <dbReference type="Proteomes" id="UP000663841"/>
    </source>
</evidence>
<dbReference type="InterPro" id="IPR011009">
    <property type="entry name" value="Kinase-like_dom_sf"/>
</dbReference>
<evidence type="ECO:0000313" key="1">
    <source>
        <dbReference type="EMBL" id="CAE6476871.1"/>
    </source>
</evidence>